<accession>A0ABR2L5D8</accession>
<evidence type="ECO:0000313" key="1">
    <source>
        <dbReference type="EMBL" id="KAK8898248.1"/>
    </source>
</evidence>
<dbReference type="EMBL" id="JAPFFF010000001">
    <property type="protein sequence ID" value="KAK8898248.1"/>
    <property type="molecule type" value="Genomic_DNA"/>
</dbReference>
<name>A0ABR2L5D8_9EUKA</name>
<gene>
    <name evidence="1" type="ORF">M9Y10_000526</name>
</gene>
<comment type="caution">
    <text evidence="1">The sequence shown here is derived from an EMBL/GenBank/DDBJ whole genome shotgun (WGS) entry which is preliminary data.</text>
</comment>
<dbReference type="Proteomes" id="UP001470230">
    <property type="component" value="Unassembled WGS sequence"/>
</dbReference>
<organism evidence="1 2">
    <name type="scientific">Tritrichomonas musculus</name>
    <dbReference type="NCBI Taxonomy" id="1915356"/>
    <lineage>
        <taxon>Eukaryota</taxon>
        <taxon>Metamonada</taxon>
        <taxon>Parabasalia</taxon>
        <taxon>Tritrichomonadida</taxon>
        <taxon>Tritrichomonadidae</taxon>
        <taxon>Tritrichomonas</taxon>
    </lineage>
</organism>
<dbReference type="CDD" id="cd17039">
    <property type="entry name" value="Ubl_ubiquitin_like"/>
    <property type="match status" value="1"/>
</dbReference>
<keyword evidence="2" id="KW-1185">Reference proteome</keyword>
<dbReference type="SUPFAM" id="SSF54236">
    <property type="entry name" value="Ubiquitin-like"/>
    <property type="match status" value="1"/>
</dbReference>
<reference evidence="1 2" key="1">
    <citation type="submission" date="2024-04" db="EMBL/GenBank/DDBJ databases">
        <title>Tritrichomonas musculus Genome.</title>
        <authorList>
            <person name="Alves-Ferreira E."/>
            <person name="Grigg M."/>
            <person name="Lorenzi H."/>
            <person name="Galac M."/>
        </authorList>
    </citation>
    <scope>NUCLEOTIDE SEQUENCE [LARGE SCALE GENOMIC DNA]</scope>
    <source>
        <strain evidence="1 2">EAF2021</strain>
    </source>
</reference>
<evidence type="ECO:0008006" key="3">
    <source>
        <dbReference type="Google" id="ProtNLM"/>
    </source>
</evidence>
<dbReference type="InterPro" id="IPR029071">
    <property type="entry name" value="Ubiquitin-like_domsf"/>
</dbReference>
<sequence>MKSVRIRDLSGQKYDLTFEEDITISKIQEKLLREYNYNTNRFCFCRSGKFLNDESITKEIFNSETKNDPIVIFNSDIFPDKSYRMNSNRIPYNLEFNDEREPINLENSLKYDIININSSFPTNLIQSQNNPVHLNLNVLDFDYSSDDDNDGFTTNHKYQNEEDMDTKHRYTDQDLNDSIILGEFKHSQIIQPEDETTYQEADLLNNNFGTNNYNDNLFNLSNDSLQHEIENALDTSDSASNNIYDLGLFISRYLTRMNARENNQI</sequence>
<proteinExistence type="predicted"/>
<protein>
    <recommendedName>
        <fullName evidence="3">Ubiquitin-like domain-containing protein</fullName>
    </recommendedName>
</protein>
<evidence type="ECO:0000313" key="2">
    <source>
        <dbReference type="Proteomes" id="UP001470230"/>
    </source>
</evidence>